<name>A0ABM8UHP0_9GAMM</name>
<dbReference type="CDD" id="cd04876">
    <property type="entry name" value="ACT_RelA-SpoT"/>
    <property type="match status" value="1"/>
</dbReference>
<dbReference type="SUPFAM" id="SSF81271">
    <property type="entry name" value="TGS-like"/>
    <property type="match status" value="1"/>
</dbReference>
<dbReference type="InterPro" id="IPR012675">
    <property type="entry name" value="Beta-grasp_dom_sf"/>
</dbReference>
<dbReference type="EMBL" id="OU015430">
    <property type="protein sequence ID" value="CAG4976421.1"/>
    <property type="molecule type" value="Genomic_DNA"/>
</dbReference>
<dbReference type="InterPro" id="IPR045865">
    <property type="entry name" value="ACT-like_dom_sf"/>
</dbReference>
<dbReference type="Gene3D" id="3.10.20.30">
    <property type="match status" value="1"/>
</dbReference>
<evidence type="ECO:0000313" key="10">
    <source>
        <dbReference type="Proteomes" id="UP000680116"/>
    </source>
</evidence>
<dbReference type="InterPro" id="IPR033655">
    <property type="entry name" value="TGS_RelA/SpoT"/>
</dbReference>
<keyword evidence="9" id="KW-0808">Transferase</keyword>
<dbReference type="Pfam" id="PF02824">
    <property type="entry name" value="TGS"/>
    <property type="match status" value="1"/>
</dbReference>
<dbReference type="RefSeq" id="WP_215218689.1">
    <property type="nucleotide sequence ID" value="NZ_OU015430.1"/>
</dbReference>
<dbReference type="PROSITE" id="PS51671">
    <property type="entry name" value="ACT"/>
    <property type="match status" value="1"/>
</dbReference>
<dbReference type="PROSITE" id="PS51880">
    <property type="entry name" value="TGS"/>
    <property type="match status" value="1"/>
</dbReference>
<dbReference type="Pfam" id="PF04607">
    <property type="entry name" value="RelA_SpoT"/>
    <property type="match status" value="1"/>
</dbReference>
<comment type="similarity">
    <text evidence="6">Belongs to the relA/spoT family.</text>
</comment>
<dbReference type="CDD" id="cd01668">
    <property type="entry name" value="TGS_RSH"/>
    <property type="match status" value="1"/>
</dbReference>
<evidence type="ECO:0000256" key="1">
    <source>
        <dbReference type="ARBA" id="ARBA00019852"/>
    </source>
</evidence>
<feature type="domain" description="TGS" evidence="8">
    <location>
        <begin position="398"/>
        <end position="459"/>
    </location>
</feature>
<dbReference type="Pfam" id="PF13291">
    <property type="entry name" value="ACT_4"/>
    <property type="match status" value="1"/>
</dbReference>
<dbReference type="SUPFAM" id="SSF55021">
    <property type="entry name" value="ACT-like"/>
    <property type="match status" value="1"/>
</dbReference>
<dbReference type="Proteomes" id="UP000680116">
    <property type="component" value="Chromosome"/>
</dbReference>
<evidence type="ECO:0000313" key="9">
    <source>
        <dbReference type="EMBL" id="CAG4976421.1"/>
    </source>
</evidence>
<dbReference type="SMART" id="SM00954">
    <property type="entry name" value="RelA_SpoT"/>
    <property type="match status" value="1"/>
</dbReference>
<dbReference type="InterPro" id="IPR002912">
    <property type="entry name" value="ACT_dom"/>
</dbReference>
<organism evidence="9 10">
    <name type="scientific">Novilysobacter luteus</name>
    <dbReference type="NCBI Taxonomy" id="2822368"/>
    <lineage>
        <taxon>Bacteria</taxon>
        <taxon>Pseudomonadati</taxon>
        <taxon>Pseudomonadota</taxon>
        <taxon>Gammaproteobacteria</taxon>
        <taxon>Lysobacterales</taxon>
        <taxon>Lysobacteraceae</taxon>
        <taxon>Novilysobacter</taxon>
    </lineage>
</organism>
<reference evidence="9 10" key="1">
    <citation type="submission" date="2021-04" db="EMBL/GenBank/DDBJ databases">
        <authorList>
            <person name="Rodrigo-Torres L."/>
            <person name="Arahal R. D."/>
            <person name="Lucena T."/>
        </authorList>
    </citation>
    <scope>NUCLEOTIDE SEQUENCE [LARGE SCALE GENOMIC DNA]</scope>
    <source>
        <strain evidence="9 10">CECT 30171</strain>
    </source>
</reference>
<dbReference type="InterPro" id="IPR043519">
    <property type="entry name" value="NT_sf"/>
</dbReference>
<protein>
    <recommendedName>
        <fullName evidence="1">GTP pyrophosphokinase</fullName>
    </recommendedName>
    <alternativeName>
        <fullName evidence="4">(p)ppGpp synthase</fullName>
    </alternativeName>
    <alternativeName>
        <fullName evidence="3">ATP:GTP 3'-pyrophosphotransferase</fullName>
    </alternativeName>
    <alternativeName>
        <fullName evidence="5">ppGpp synthase I</fullName>
    </alternativeName>
</protein>
<dbReference type="Gene3D" id="1.10.3210.10">
    <property type="entry name" value="Hypothetical protein af1432"/>
    <property type="match status" value="1"/>
</dbReference>
<dbReference type="GO" id="GO:0008728">
    <property type="term" value="F:GTP diphosphokinase activity"/>
    <property type="evidence" value="ECO:0007669"/>
    <property type="project" value="UniProtKB-EC"/>
</dbReference>
<dbReference type="InterPro" id="IPR004095">
    <property type="entry name" value="TGS"/>
</dbReference>
<dbReference type="CDD" id="cd05399">
    <property type="entry name" value="NT_Rel-Spo_like"/>
    <property type="match status" value="1"/>
</dbReference>
<proteinExistence type="inferred from homology"/>
<dbReference type="SUPFAM" id="SSF109604">
    <property type="entry name" value="HD-domain/PDEase-like"/>
    <property type="match status" value="1"/>
</dbReference>
<evidence type="ECO:0000256" key="4">
    <source>
        <dbReference type="ARBA" id="ARBA00032407"/>
    </source>
</evidence>
<dbReference type="InterPro" id="IPR007685">
    <property type="entry name" value="RelA_SpoT"/>
</dbReference>
<dbReference type="SUPFAM" id="SSF81301">
    <property type="entry name" value="Nucleotidyltransferase"/>
    <property type="match status" value="1"/>
</dbReference>
<dbReference type="Gene3D" id="3.30.70.260">
    <property type="match status" value="1"/>
</dbReference>
<sequence>MTPSPPLSGPPAATPSALAGVLGHPACGALPRGLRQSLQAQADAGHGDVPADPPGTVAAMLDALQRLDADGDTVAAAILHAFPTLQARLAPVLERDHPAIAALLDGQRAAGQVWTLHAEQQRRGGSEGLRRLLLAIVRDLRVVPILLARQLARMRHADQLPEDQRRRLAELTRDIHAPLANRLGIWQLKWELEDLAFRHLQPDTYKQIARLLDEKRGDRERYIEQVRQTLQAALAAQGVTADVAGRPKHIYSIWKKMQRKDVPIGELYDLRAVRVLVDDLAACYAALGVVHATWTPIPSEFDDYIARPKRNDYRSLHTAVVGPEGKTLEVQIRTWDMHRQAELGVAAHWKYKEGGGAGDAAFDRKIAWMRRLLEPAADGAEADEATLAGELDTELVEDRVYVLTPKGEVIDLPAGATPLDFAYRVHTEVGHRCRGAKVDGRIVPLDHRLRSGDRVEIMTAKTGEPRRDWLIESNGFLASSRSREKVRNWFHRLDRGRNEAEGKELLDKELRRLGLLGADLAPARERFHLDGDDDLHVLVALGDLGAHQVARVLLEHERASRAPVAEAPLPTPAPRPAPRARARDFTVQGVDNLLVQLARCCQPLPGEPIAGYLTRGRGVTVHRADCAAFRRLVANQPQRSLPVEWGVDATAYEVDVEVMAVDRKWLLKEITNVIAQANVHVAGIRSDAGRSGARVRFRMRLRVSDYGQLSALLGKLAALPGVEQARRT</sequence>
<evidence type="ECO:0000259" key="7">
    <source>
        <dbReference type="PROSITE" id="PS51671"/>
    </source>
</evidence>
<keyword evidence="10" id="KW-1185">Reference proteome</keyword>
<dbReference type="PANTHER" id="PTHR21262:SF31">
    <property type="entry name" value="GTP PYROPHOSPHOKINASE"/>
    <property type="match status" value="1"/>
</dbReference>
<dbReference type="NCBIfam" id="TIGR00691">
    <property type="entry name" value="spoT_relA"/>
    <property type="match status" value="1"/>
</dbReference>
<dbReference type="PANTHER" id="PTHR21262">
    <property type="entry name" value="GUANOSINE-3',5'-BIS DIPHOSPHATE 3'-PYROPHOSPHOHYDROLASE"/>
    <property type="match status" value="1"/>
</dbReference>
<accession>A0ABM8UHP0</accession>
<evidence type="ECO:0000256" key="5">
    <source>
        <dbReference type="ARBA" id="ARBA00033308"/>
    </source>
</evidence>
<dbReference type="Pfam" id="PF13328">
    <property type="entry name" value="HD_4"/>
    <property type="match status" value="1"/>
</dbReference>
<evidence type="ECO:0000256" key="6">
    <source>
        <dbReference type="RuleBase" id="RU003847"/>
    </source>
</evidence>
<feature type="domain" description="ACT" evidence="7">
    <location>
        <begin position="655"/>
        <end position="728"/>
    </location>
</feature>
<evidence type="ECO:0000259" key="8">
    <source>
        <dbReference type="PROSITE" id="PS51880"/>
    </source>
</evidence>
<evidence type="ECO:0000256" key="2">
    <source>
        <dbReference type="ARBA" id="ARBA00025704"/>
    </source>
</evidence>
<evidence type="ECO:0000256" key="3">
    <source>
        <dbReference type="ARBA" id="ARBA00029754"/>
    </source>
</evidence>
<comment type="function">
    <text evidence="6">In eubacteria ppGpp (guanosine 3'-diphosphate 5'-diphosphate) is a mediator of the stringent response that coordinates a variety of cellular activities in response to changes in nutritional abundance.</text>
</comment>
<comment type="pathway">
    <text evidence="2">Purine metabolism.</text>
</comment>
<gene>
    <name evidence="9" type="primary">relA</name>
    <name evidence="9" type="ORF">LYB30171_02174</name>
</gene>
<dbReference type="Gene3D" id="3.30.460.10">
    <property type="entry name" value="Beta Polymerase, domain 2"/>
    <property type="match status" value="1"/>
</dbReference>
<dbReference type="InterPro" id="IPR004811">
    <property type="entry name" value="RelA/Spo_fam"/>
</dbReference>
<dbReference type="InterPro" id="IPR012676">
    <property type="entry name" value="TGS-like"/>
</dbReference>